<organism evidence="1 2">
    <name type="scientific">Salix udensis</name>
    <dbReference type="NCBI Taxonomy" id="889485"/>
    <lineage>
        <taxon>Eukaryota</taxon>
        <taxon>Viridiplantae</taxon>
        <taxon>Streptophyta</taxon>
        <taxon>Embryophyta</taxon>
        <taxon>Tracheophyta</taxon>
        <taxon>Spermatophyta</taxon>
        <taxon>Magnoliopsida</taxon>
        <taxon>eudicotyledons</taxon>
        <taxon>Gunneridae</taxon>
        <taxon>Pentapetalae</taxon>
        <taxon>rosids</taxon>
        <taxon>fabids</taxon>
        <taxon>Malpighiales</taxon>
        <taxon>Salicaceae</taxon>
        <taxon>Saliceae</taxon>
        <taxon>Salix</taxon>
    </lineage>
</organism>
<dbReference type="AlphaFoldDB" id="A0AAD6K9E7"/>
<sequence>MRGHKWLLWVVTGRGPTRRQGEVVVVQEKELSWTTSWWLVGGSWVSNRGYRWQVIRLGSDLIGRGCEGESPAVIVEEADRREMDEGAGDWRKKAVRVAVAEEKGWIKE</sequence>
<proteinExistence type="predicted"/>
<name>A0AAD6K9E7_9ROSI</name>
<accession>A0AAD6K9E7</accession>
<keyword evidence="2" id="KW-1185">Reference proteome</keyword>
<evidence type="ECO:0000313" key="1">
    <source>
        <dbReference type="EMBL" id="KAJ6418560.1"/>
    </source>
</evidence>
<reference evidence="1 2" key="1">
    <citation type="journal article" date="2023" name="Int. J. Mol. Sci.">
        <title>De Novo Assembly and Annotation of 11 Diverse Shrub Willow (Salix) Genomes Reveals Novel Gene Organization in Sex-Linked Regions.</title>
        <authorList>
            <person name="Hyden B."/>
            <person name="Feng K."/>
            <person name="Yates T.B."/>
            <person name="Jawdy S."/>
            <person name="Cereghino C."/>
            <person name="Smart L.B."/>
            <person name="Muchero W."/>
        </authorList>
    </citation>
    <scope>NUCLEOTIDE SEQUENCE [LARGE SCALE GENOMIC DNA]</scope>
    <source>
        <tissue evidence="1">Shoot tip</tissue>
    </source>
</reference>
<gene>
    <name evidence="1" type="ORF">OIU84_001842</name>
</gene>
<protein>
    <submittedName>
        <fullName evidence="1">Uncharacterized protein</fullName>
    </submittedName>
</protein>
<evidence type="ECO:0000313" key="2">
    <source>
        <dbReference type="Proteomes" id="UP001162972"/>
    </source>
</evidence>
<dbReference type="Proteomes" id="UP001162972">
    <property type="component" value="Chromosome 12"/>
</dbReference>
<comment type="caution">
    <text evidence="1">The sequence shown here is derived from an EMBL/GenBank/DDBJ whole genome shotgun (WGS) entry which is preliminary data.</text>
</comment>
<dbReference type="EMBL" id="JAPFFJ010000010">
    <property type="protein sequence ID" value="KAJ6418560.1"/>
    <property type="molecule type" value="Genomic_DNA"/>
</dbReference>